<sequence length="45" mass="5028">MWSRADGNGSEPTARESKDLLSVQEDEPVERSPLCAYLATILEYV</sequence>
<evidence type="ECO:0000256" key="1">
    <source>
        <dbReference type="SAM" id="MobiDB-lite"/>
    </source>
</evidence>
<protein>
    <submittedName>
        <fullName evidence="2">Uncharacterized protein</fullName>
    </submittedName>
</protein>
<gene>
    <name evidence="2" type="ORF">HMPREF0636_1336</name>
</gene>
<feature type="region of interest" description="Disordered" evidence="1">
    <location>
        <begin position="1"/>
        <end position="29"/>
    </location>
</feature>
<reference evidence="2 3" key="1">
    <citation type="submission" date="2014-01" db="EMBL/GenBank/DDBJ databases">
        <authorList>
            <person name="Durkin A.S."/>
            <person name="McCorrison J."/>
            <person name="Torralba M."/>
            <person name="Gillis M."/>
            <person name="Haft D.H."/>
            <person name="Methe B."/>
            <person name="Sutton G."/>
            <person name="Nelson K.E."/>
        </authorList>
    </citation>
    <scope>NUCLEOTIDE SEQUENCE [LARGE SCALE GENOMIC DNA]</scope>
    <source>
        <strain evidence="2 3">ATCC 51270</strain>
    </source>
</reference>
<organism evidence="2 3">
    <name type="scientific">Porphyromonas catoniae ATCC 51270</name>
    <dbReference type="NCBI Taxonomy" id="887901"/>
    <lineage>
        <taxon>Bacteria</taxon>
        <taxon>Pseudomonadati</taxon>
        <taxon>Bacteroidota</taxon>
        <taxon>Bacteroidia</taxon>
        <taxon>Bacteroidales</taxon>
        <taxon>Porphyromonadaceae</taxon>
        <taxon>Porphyromonas</taxon>
    </lineage>
</organism>
<dbReference type="EMBL" id="JDFF01000009">
    <property type="protein sequence ID" value="EWC93084.1"/>
    <property type="molecule type" value="Genomic_DNA"/>
</dbReference>
<evidence type="ECO:0000313" key="3">
    <source>
        <dbReference type="Proteomes" id="UP000023482"/>
    </source>
</evidence>
<dbReference type="Proteomes" id="UP000023482">
    <property type="component" value="Unassembled WGS sequence"/>
</dbReference>
<comment type="caution">
    <text evidence="2">The sequence shown here is derived from an EMBL/GenBank/DDBJ whole genome shotgun (WGS) entry which is preliminary data.</text>
</comment>
<name>Z4X069_9PORP</name>
<dbReference type="PATRIC" id="fig|887901.3.peg.456"/>
<evidence type="ECO:0000313" key="2">
    <source>
        <dbReference type="EMBL" id="EWC93084.1"/>
    </source>
</evidence>
<accession>Z4X069</accession>
<proteinExistence type="predicted"/>
<dbReference type="AlphaFoldDB" id="Z4X069"/>
<keyword evidence="3" id="KW-1185">Reference proteome</keyword>